<proteinExistence type="predicted"/>
<accession>A0A2S9CPG0</accession>
<dbReference type="GO" id="GO:0000155">
    <property type="term" value="F:phosphorelay sensor kinase activity"/>
    <property type="evidence" value="ECO:0007669"/>
    <property type="project" value="InterPro"/>
</dbReference>
<keyword evidence="6" id="KW-1185">Reference proteome</keyword>
<keyword evidence="1" id="KW-1133">Transmembrane helix</keyword>
<evidence type="ECO:0000259" key="3">
    <source>
        <dbReference type="Pfam" id="PF07495"/>
    </source>
</evidence>
<evidence type="ECO:0000256" key="1">
    <source>
        <dbReference type="SAM" id="Phobius"/>
    </source>
</evidence>
<evidence type="ECO:0000313" key="6">
    <source>
        <dbReference type="Proteomes" id="UP000238325"/>
    </source>
</evidence>
<dbReference type="EMBL" id="PCPP01000003">
    <property type="protein sequence ID" value="PRB82372.1"/>
    <property type="molecule type" value="Genomic_DNA"/>
</dbReference>
<dbReference type="Proteomes" id="UP000238534">
    <property type="component" value="Unassembled WGS sequence"/>
</dbReference>
<dbReference type="SUPFAM" id="SSF63829">
    <property type="entry name" value="Calcium-dependent phosphotriesterase"/>
    <property type="match status" value="2"/>
</dbReference>
<dbReference type="PANTHER" id="PTHR34220">
    <property type="entry name" value="SENSOR HISTIDINE KINASE YPDA"/>
    <property type="match status" value="1"/>
</dbReference>
<organism evidence="4 7">
    <name type="scientific">Chryseobacterium culicis</name>
    <dbReference type="NCBI Taxonomy" id="680127"/>
    <lineage>
        <taxon>Bacteria</taxon>
        <taxon>Pseudomonadati</taxon>
        <taxon>Bacteroidota</taxon>
        <taxon>Flavobacteriia</taxon>
        <taxon>Flavobacteriales</taxon>
        <taxon>Weeksellaceae</taxon>
        <taxon>Chryseobacterium group</taxon>
        <taxon>Chryseobacterium</taxon>
    </lineage>
</organism>
<dbReference type="GO" id="GO:0016020">
    <property type="term" value="C:membrane"/>
    <property type="evidence" value="ECO:0007669"/>
    <property type="project" value="InterPro"/>
</dbReference>
<dbReference type="Pfam" id="PF07495">
    <property type="entry name" value="Y_Y_Y"/>
    <property type="match status" value="1"/>
</dbReference>
<dbReference type="InterPro" id="IPR036890">
    <property type="entry name" value="HATPase_C_sf"/>
</dbReference>
<dbReference type="InterPro" id="IPR010559">
    <property type="entry name" value="Sig_transdc_His_kin_internal"/>
</dbReference>
<dbReference type="AlphaFoldDB" id="A0A2S9CPG0"/>
<dbReference type="Pfam" id="PF07494">
    <property type="entry name" value="Reg_prop"/>
    <property type="match status" value="1"/>
</dbReference>
<evidence type="ECO:0000259" key="2">
    <source>
        <dbReference type="Pfam" id="PF06580"/>
    </source>
</evidence>
<dbReference type="InterPro" id="IPR050640">
    <property type="entry name" value="Bact_2-comp_sensor_kinase"/>
</dbReference>
<feature type="transmembrane region" description="Helical" evidence="1">
    <location>
        <begin position="709"/>
        <end position="727"/>
    </location>
</feature>
<dbReference type="Proteomes" id="UP000238325">
    <property type="component" value="Unassembled WGS sequence"/>
</dbReference>
<dbReference type="Gene3D" id="2.130.10.10">
    <property type="entry name" value="YVTN repeat-like/Quinoprotein amine dehydrogenase"/>
    <property type="match status" value="2"/>
</dbReference>
<reference evidence="6 7" key="1">
    <citation type="submission" date="2017-09" db="EMBL/GenBank/DDBJ databases">
        <title>Genomic, metabolic, and phenotypic characteristics of bacterial isolates from the natural microbiome of the model nematode Caenorhabditis elegans.</title>
        <authorList>
            <person name="Zimmermann J."/>
            <person name="Obeng N."/>
            <person name="Yang W."/>
            <person name="Obeng O."/>
            <person name="Kissoyan K."/>
            <person name="Pees B."/>
            <person name="Dirksen P."/>
            <person name="Hoppner M."/>
            <person name="Franke A."/>
            <person name="Rosenstiel P."/>
            <person name="Leippe M."/>
            <person name="Dierking K."/>
            <person name="Kaleta C."/>
            <person name="Schulenburg H."/>
        </authorList>
    </citation>
    <scope>NUCLEOTIDE SEQUENCE [LARGE SCALE GENOMIC DNA]</scope>
    <source>
        <strain evidence="4 7">MYb25</strain>
        <strain evidence="5 6">MYb44</strain>
    </source>
</reference>
<dbReference type="InterPro" id="IPR015943">
    <property type="entry name" value="WD40/YVTN_repeat-like_dom_sf"/>
</dbReference>
<feature type="domain" description="Signal transduction histidine kinase internal region" evidence="2">
    <location>
        <begin position="752"/>
        <end position="830"/>
    </location>
</feature>
<dbReference type="OrthoDB" id="9809670at2"/>
<keyword evidence="1" id="KW-0812">Transmembrane</keyword>
<keyword evidence="1" id="KW-0472">Membrane</keyword>
<dbReference type="PANTHER" id="PTHR34220:SF7">
    <property type="entry name" value="SENSOR HISTIDINE KINASE YPDA"/>
    <property type="match status" value="1"/>
</dbReference>
<dbReference type="Gene3D" id="2.60.40.10">
    <property type="entry name" value="Immunoglobulins"/>
    <property type="match status" value="1"/>
</dbReference>
<dbReference type="InterPro" id="IPR011110">
    <property type="entry name" value="Reg_prop"/>
</dbReference>
<dbReference type="InterPro" id="IPR011123">
    <property type="entry name" value="Y_Y_Y"/>
</dbReference>
<sequence>MHHYRLILFLLFHSLLIYSQKPQLRHYSLSDGLPSNTVYSVYQDSKGFIWFCTSWGISRFDGHHFETITSNHGLPDNETFQAWEDEWQRLWVSTYNGSPTYIYNGKVYSAQNDKLCRLMEKRKIGFYDIAPRWSPYADQHKKYNIGKNSISNPKDSTAQSPHLHFSDQGNEYYISTKRIIRKNHPGSTLVYTFKEKAIKPFFYLNGHLYAKYYNILYDLVFKENIPVVKKIEMPSNILDLTIGKNGKIWICTTSGILEYNPDEGTNQNPRYIAMKGIVSYSSFIDKQGNSWYPTNEGVYMQPTNKTLVYTTADGLIDNNVLIVKYLSGGKLLAGYNNSAVMIREKNSFKPLYTLGDGQWNRLRYILPINDHIFLAGTDRGLYQCSLSGNQYTKLLEYSQKSAAIRNNTILLSQTETKPRNHLLYDLKEGKFSQLPELKISIAAPATAIDAKGVYWLGTIQGLFYYNQSLKKFIQDPYLGKNRITSLNFLKGRLVISTHSDGIFIRDGQKVIKLNTTNGLISNICEKAYIDEKERLWINTDKGLSRVTFDDRMHYSIYHFSAADGVPSHMINNITFGEGKAFLATSNGIIVINQDQVSKSQPYKVYFLKASFKDSIVYYPQKISLKYNQNNAQISYTAISYLDEKDIKYKYLLSGAENDTVITEESTLNLGALKPGNYQLNVWASGKNNSWNKTPAVLAIAVKPPFWEELWFMGGIFLLLLILIIVIYRHRINIIRKKEAEKTERKKMIAELEMQALRAQINPHFIFNVLNAIQNYYGKEDELNANYYMAAFSDLIRKTLTHSKEHWNTIEKEMAMLKTYIELEQMRFKNHFTYEISVDAGLEQLKIPTMLLQTYTENSISHGLRHLKTGGILQISCSRSEDSIICIVEDNGVGFEKAREFDSRPDDYKSMGLKITAGRISAINELYGTSISTEITDKKSINPDVQGTIVKITIKNTPFL</sequence>
<dbReference type="Pfam" id="PF06580">
    <property type="entry name" value="His_kinase"/>
    <property type="match status" value="1"/>
</dbReference>
<gene>
    <name evidence="4" type="ORF">CQ022_16895</name>
    <name evidence="5" type="ORF">CQ033_15790</name>
</gene>
<evidence type="ECO:0000313" key="5">
    <source>
        <dbReference type="EMBL" id="PRB88747.1"/>
    </source>
</evidence>
<evidence type="ECO:0000313" key="4">
    <source>
        <dbReference type="EMBL" id="PRB82372.1"/>
    </source>
</evidence>
<dbReference type="RefSeq" id="WP_105683497.1">
    <property type="nucleotide sequence ID" value="NZ_JBBGZD010000003.1"/>
</dbReference>
<protein>
    <recommendedName>
        <fullName evidence="8">Signal transduction histidine kinase internal region domain-containing protein</fullName>
    </recommendedName>
</protein>
<feature type="domain" description="Two component regulator three Y" evidence="3">
    <location>
        <begin position="640"/>
        <end position="701"/>
    </location>
</feature>
<evidence type="ECO:0008006" key="8">
    <source>
        <dbReference type="Google" id="ProtNLM"/>
    </source>
</evidence>
<dbReference type="SUPFAM" id="SSF55874">
    <property type="entry name" value="ATPase domain of HSP90 chaperone/DNA topoisomerase II/histidine kinase"/>
    <property type="match status" value="1"/>
</dbReference>
<evidence type="ECO:0000313" key="7">
    <source>
        <dbReference type="Proteomes" id="UP000238534"/>
    </source>
</evidence>
<name>A0A2S9CPG0_CHRCI</name>
<comment type="caution">
    <text evidence="4">The sequence shown here is derived from an EMBL/GenBank/DDBJ whole genome shotgun (WGS) entry which is preliminary data.</text>
</comment>
<dbReference type="Gene3D" id="3.30.565.10">
    <property type="entry name" value="Histidine kinase-like ATPase, C-terminal domain"/>
    <property type="match status" value="1"/>
</dbReference>
<dbReference type="InterPro" id="IPR013783">
    <property type="entry name" value="Ig-like_fold"/>
</dbReference>
<dbReference type="EMBL" id="PCPH01000004">
    <property type="protein sequence ID" value="PRB88747.1"/>
    <property type="molecule type" value="Genomic_DNA"/>
</dbReference>